<evidence type="ECO:0000256" key="5">
    <source>
        <dbReference type="ARBA" id="ARBA00022840"/>
    </source>
</evidence>
<evidence type="ECO:0000313" key="11">
    <source>
        <dbReference type="EMBL" id="BAY68284.1"/>
    </source>
</evidence>
<keyword evidence="7 8" id="KW-0472">Membrane</keyword>
<dbReference type="PROSITE" id="PS50893">
    <property type="entry name" value="ABC_TRANSPORTER_2"/>
    <property type="match status" value="1"/>
</dbReference>
<dbReference type="Gene3D" id="1.20.1560.10">
    <property type="entry name" value="ABC transporter type 1, transmembrane domain"/>
    <property type="match status" value="1"/>
</dbReference>
<feature type="transmembrane region" description="Helical" evidence="8">
    <location>
        <begin position="175"/>
        <end position="197"/>
    </location>
</feature>
<dbReference type="InterPro" id="IPR011527">
    <property type="entry name" value="ABC1_TM_dom"/>
</dbReference>
<dbReference type="InterPro" id="IPR036640">
    <property type="entry name" value="ABC1_TM_sf"/>
</dbReference>
<feature type="transmembrane region" description="Helical" evidence="8">
    <location>
        <begin position="145"/>
        <end position="169"/>
    </location>
</feature>
<evidence type="ECO:0000256" key="7">
    <source>
        <dbReference type="ARBA" id="ARBA00023136"/>
    </source>
</evidence>
<evidence type="ECO:0000259" key="10">
    <source>
        <dbReference type="PROSITE" id="PS50929"/>
    </source>
</evidence>
<dbReference type="PROSITE" id="PS00675">
    <property type="entry name" value="SIGMA54_INTERACT_1"/>
    <property type="match status" value="1"/>
</dbReference>
<dbReference type="Pfam" id="PF06472">
    <property type="entry name" value="ABC_membrane_2"/>
    <property type="match status" value="1"/>
</dbReference>
<evidence type="ECO:0000256" key="6">
    <source>
        <dbReference type="ARBA" id="ARBA00022989"/>
    </source>
</evidence>
<evidence type="ECO:0000259" key="9">
    <source>
        <dbReference type="PROSITE" id="PS50893"/>
    </source>
</evidence>
<dbReference type="InterPro" id="IPR003593">
    <property type="entry name" value="AAA+_ATPase"/>
</dbReference>
<dbReference type="GO" id="GO:0005524">
    <property type="term" value="F:ATP binding"/>
    <property type="evidence" value="ECO:0007669"/>
    <property type="project" value="UniProtKB-KW"/>
</dbReference>
<dbReference type="PANTHER" id="PTHR11384:SF59">
    <property type="entry name" value="LYSOSOMAL COBALAMIN TRANSPORTER ABCD4"/>
    <property type="match status" value="1"/>
</dbReference>
<accession>A0A1Z4KH42</accession>
<dbReference type="InterPro" id="IPR025662">
    <property type="entry name" value="Sigma_54_int_dom_ATP-bd_1"/>
</dbReference>
<dbReference type="SMART" id="SM00382">
    <property type="entry name" value="AAA"/>
    <property type="match status" value="1"/>
</dbReference>
<evidence type="ECO:0000256" key="8">
    <source>
        <dbReference type="SAM" id="Phobius"/>
    </source>
</evidence>
<sequence>MNLGNPQIWQQFWQIIQPYWLYRWRGDAIAQLIMLVILSLGSSYFIIFEILQRGEITSSLAAQNFNRFYQTFWFFSGVVIINVIFISLKNYIQAQISLDWRKWLTSDYFQQYFAKQSFYQLQVNAEIDNPDQRLAEDIKNVTQRLVALFVIFLDSLVQLIGFIGVLWLISPFLMYSLVTYAVVGTLVTTLVFGKVLVGINLEQIKREADFRYGLVRVRENAEAIAFYNGQTQESQQLKQRFSQVFANIKRLISWQFRLNVFQNGYQFLTFILPFLILAPRIFSRELEIGAVTQSQAAFERVGLALGLIITQFNQITTLAAGVERLSELGKAMQTEAQGKIKFAENTEINIKNLTLEIPERGNLIQDISLSVKPGESLIIVGESGVGKTSLLRAIAGLWLHGEGIIERPANDSLLFLPQRPYITWGSLRQQLTYPQTTTNIPSEILLKTLQQVHLPDLAQSHGGLDTVIDWSRVLSLGEQQRLAFARLLLIQPKYAILDESTSALDEETEASLYQQLQQTSITYISVGHRNTLLNYHQMVLELAQQNWQLLPIDNFCFAQRRIRPWRSRRVDAKDSPRPFA</sequence>
<feature type="transmembrane region" description="Helical" evidence="8">
    <location>
        <begin position="32"/>
        <end position="51"/>
    </location>
</feature>
<dbReference type="PROSITE" id="PS50929">
    <property type="entry name" value="ABC_TM1F"/>
    <property type="match status" value="1"/>
</dbReference>
<evidence type="ECO:0000256" key="4">
    <source>
        <dbReference type="ARBA" id="ARBA00022741"/>
    </source>
</evidence>
<keyword evidence="4" id="KW-0547">Nucleotide-binding</keyword>
<reference evidence="11 12" key="1">
    <citation type="submission" date="2017-06" db="EMBL/GenBank/DDBJ databases">
        <title>Genome sequencing of cyanobaciteial culture collection at National Institute for Environmental Studies (NIES).</title>
        <authorList>
            <person name="Hirose Y."/>
            <person name="Shimura Y."/>
            <person name="Fujisawa T."/>
            <person name="Nakamura Y."/>
            <person name="Kawachi M."/>
        </authorList>
    </citation>
    <scope>NUCLEOTIDE SEQUENCE [LARGE SCALE GENOMIC DNA]</scope>
    <source>
        <strain evidence="11 12">NIES-23</strain>
    </source>
</reference>
<gene>
    <name evidence="11" type="ORF">NIES23_10680</name>
</gene>
<feature type="domain" description="ABC transporter" evidence="9">
    <location>
        <begin position="348"/>
        <end position="578"/>
    </location>
</feature>
<dbReference type="Proteomes" id="UP000217507">
    <property type="component" value="Chromosome"/>
</dbReference>
<feature type="transmembrane region" description="Helical" evidence="8">
    <location>
        <begin position="264"/>
        <end position="282"/>
    </location>
</feature>
<protein>
    <submittedName>
        <fullName evidence="11">ABC transporter ATP-binding protein</fullName>
    </submittedName>
</protein>
<dbReference type="InterPro" id="IPR027417">
    <property type="entry name" value="P-loop_NTPase"/>
</dbReference>
<proteinExistence type="predicted"/>
<dbReference type="InterPro" id="IPR017871">
    <property type="entry name" value="ABC_transporter-like_CS"/>
</dbReference>
<dbReference type="PANTHER" id="PTHR11384">
    <property type="entry name" value="ATP-BINDING CASSETTE, SUB-FAMILY D MEMBER"/>
    <property type="match status" value="1"/>
</dbReference>
<evidence type="ECO:0000256" key="2">
    <source>
        <dbReference type="ARBA" id="ARBA00022448"/>
    </source>
</evidence>
<dbReference type="GO" id="GO:0140359">
    <property type="term" value="F:ABC-type transporter activity"/>
    <property type="evidence" value="ECO:0007669"/>
    <property type="project" value="InterPro"/>
</dbReference>
<dbReference type="Pfam" id="PF00005">
    <property type="entry name" value="ABC_tran"/>
    <property type="match status" value="1"/>
</dbReference>
<dbReference type="CDD" id="cd03223">
    <property type="entry name" value="ABCD_peroxisomal_ALDP"/>
    <property type="match status" value="1"/>
</dbReference>
<dbReference type="SUPFAM" id="SSF52540">
    <property type="entry name" value="P-loop containing nucleoside triphosphate hydrolases"/>
    <property type="match status" value="1"/>
</dbReference>
<comment type="subcellular location">
    <subcellularLocation>
        <location evidence="1">Cell membrane</location>
        <topology evidence="1">Multi-pass membrane protein</topology>
    </subcellularLocation>
</comment>
<evidence type="ECO:0000256" key="3">
    <source>
        <dbReference type="ARBA" id="ARBA00022692"/>
    </source>
</evidence>
<evidence type="ECO:0000256" key="1">
    <source>
        <dbReference type="ARBA" id="ARBA00004651"/>
    </source>
</evidence>
<keyword evidence="5 11" id="KW-0067">ATP-binding</keyword>
<keyword evidence="3 8" id="KW-0812">Transmembrane</keyword>
<dbReference type="GO" id="GO:0016887">
    <property type="term" value="F:ATP hydrolysis activity"/>
    <property type="evidence" value="ECO:0007669"/>
    <property type="project" value="InterPro"/>
</dbReference>
<keyword evidence="6 8" id="KW-1133">Transmembrane helix</keyword>
<dbReference type="InterPro" id="IPR050835">
    <property type="entry name" value="ABC_transporter_sub-D"/>
</dbReference>
<keyword evidence="2" id="KW-0813">Transport</keyword>
<dbReference type="AlphaFoldDB" id="A0A1Z4KH42"/>
<feature type="domain" description="ABC transmembrane type-1" evidence="10">
    <location>
        <begin position="33"/>
        <end position="317"/>
    </location>
</feature>
<name>A0A1Z4KH42_ANAVA</name>
<dbReference type="PROSITE" id="PS00211">
    <property type="entry name" value="ABC_TRANSPORTER_1"/>
    <property type="match status" value="1"/>
</dbReference>
<organism evidence="11 12">
    <name type="scientific">Trichormus variabilis NIES-23</name>
    <dbReference type="NCBI Taxonomy" id="1973479"/>
    <lineage>
        <taxon>Bacteria</taxon>
        <taxon>Bacillati</taxon>
        <taxon>Cyanobacteriota</taxon>
        <taxon>Cyanophyceae</taxon>
        <taxon>Nostocales</taxon>
        <taxon>Nostocaceae</taxon>
        <taxon>Trichormus</taxon>
    </lineage>
</organism>
<evidence type="ECO:0000313" key="12">
    <source>
        <dbReference type="Proteomes" id="UP000217507"/>
    </source>
</evidence>
<dbReference type="EMBL" id="AP018216">
    <property type="protein sequence ID" value="BAY68284.1"/>
    <property type="molecule type" value="Genomic_DNA"/>
</dbReference>
<dbReference type="SUPFAM" id="SSF90123">
    <property type="entry name" value="ABC transporter transmembrane region"/>
    <property type="match status" value="1"/>
</dbReference>
<feature type="transmembrane region" description="Helical" evidence="8">
    <location>
        <begin position="71"/>
        <end position="92"/>
    </location>
</feature>
<dbReference type="InterPro" id="IPR003439">
    <property type="entry name" value="ABC_transporter-like_ATP-bd"/>
</dbReference>
<dbReference type="GO" id="GO:0005886">
    <property type="term" value="C:plasma membrane"/>
    <property type="evidence" value="ECO:0007669"/>
    <property type="project" value="UniProtKB-SubCell"/>
</dbReference>
<dbReference type="Gene3D" id="3.40.50.300">
    <property type="entry name" value="P-loop containing nucleotide triphosphate hydrolases"/>
    <property type="match status" value="1"/>
</dbReference>